<evidence type="ECO:0000256" key="1">
    <source>
        <dbReference type="ARBA" id="ARBA00022630"/>
    </source>
</evidence>
<organism evidence="4 5">
    <name type="scientific">Clostridium intestinale DSM 6191</name>
    <dbReference type="NCBI Taxonomy" id="1121320"/>
    <lineage>
        <taxon>Bacteria</taxon>
        <taxon>Bacillati</taxon>
        <taxon>Bacillota</taxon>
        <taxon>Clostridia</taxon>
        <taxon>Eubacteriales</taxon>
        <taxon>Clostridiaceae</taxon>
        <taxon>Clostridium</taxon>
    </lineage>
</organism>
<dbReference type="Pfam" id="PF03358">
    <property type="entry name" value="FMN_red"/>
    <property type="match status" value="1"/>
</dbReference>
<dbReference type="Proteomes" id="UP000184241">
    <property type="component" value="Unassembled WGS sequence"/>
</dbReference>
<gene>
    <name evidence="4" type="ORF">SAMN02745941_00945</name>
</gene>
<dbReference type="InterPro" id="IPR051796">
    <property type="entry name" value="ISF_SsuE-like"/>
</dbReference>
<dbReference type="SUPFAM" id="SSF52218">
    <property type="entry name" value="Flavoproteins"/>
    <property type="match status" value="1"/>
</dbReference>
<dbReference type="GO" id="GO:0016491">
    <property type="term" value="F:oxidoreductase activity"/>
    <property type="evidence" value="ECO:0007669"/>
    <property type="project" value="InterPro"/>
</dbReference>
<dbReference type="PANTHER" id="PTHR43278:SF2">
    <property type="entry name" value="IRON-SULFUR FLAVOPROTEIN"/>
    <property type="match status" value="1"/>
</dbReference>
<dbReference type="Gene3D" id="3.40.50.360">
    <property type="match status" value="1"/>
</dbReference>
<dbReference type="InterPro" id="IPR029039">
    <property type="entry name" value="Flavoprotein-like_sf"/>
</dbReference>
<accession>A0A1M5W630</accession>
<dbReference type="InterPro" id="IPR005025">
    <property type="entry name" value="FMN_Rdtase-like_dom"/>
</dbReference>
<protein>
    <submittedName>
        <fullName evidence="4">NADPH-dependent FMN reductase</fullName>
    </submittedName>
</protein>
<dbReference type="PANTHER" id="PTHR43278">
    <property type="entry name" value="NAD(P)H-DEPENDENT FMN-CONTAINING OXIDOREDUCTASE YWQN-RELATED"/>
    <property type="match status" value="1"/>
</dbReference>
<sequence length="187" mass="21379">MKTLILNGSPRKNGDTMTWLKEFINELDGEYKIVNAYKCNIKPCIDCRYCWENEGCCQKDEMQEVYKYIQECDNILIASPIYFSELTGQLLAIMSRLQTYWCARFFRKVTPITKKKRGGVLLVGGGDGSMEKASDTAVCILSKMNAELIGAAYSHNTENISPIYDNDAMRSMENILVQFNEGEDYRK</sequence>
<dbReference type="EMBL" id="FQXU01000004">
    <property type="protein sequence ID" value="SHH82930.1"/>
    <property type="molecule type" value="Genomic_DNA"/>
</dbReference>
<dbReference type="AlphaFoldDB" id="A0A1M5W630"/>
<evidence type="ECO:0000256" key="2">
    <source>
        <dbReference type="ARBA" id="ARBA00022643"/>
    </source>
</evidence>
<name>A0A1M5W630_9CLOT</name>
<proteinExistence type="predicted"/>
<evidence type="ECO:0000313" key="4">
    <source>
        <dbReference type="EMBL" id="SHH82930.1"/>
    </source>
</evidence>
<evidence type="ECO:0000259" key="3">
    <source>
        <dbReference type="Pfam" id="PF03358"/>
    </source>
</evidence>
<keyword evidence="1" id="KW-0285">Flavoprotein</keyword>
<feature type="domain" description="NADPH-dependent FMN reductase-like" evidence="3">
    <location>
        <begin position="1"/>
        <end position="151"/>
    </location>
</feature>
<evidence type="ECO:0000313" key="5">
    <source>
        <dbReference type="Proteomes" id="UP000184241"/>
    </source>
</evidence>
<reference evidence="4 5" key="1">
    <citation type="submission" date="2016-11" db="EMBL/GenBank/DDBJ databases">
        <authorList>
            <person name="Jaros S."/>
            <person name="Januszkiewicz K."/>
            <person name="Wedrychowicz H."/>
        </authorList>
    </citation>
    <scope>NUCLEOTIDE SEQUENCE [LARGE SCALE GENOMIC DNA]</scope>
    <source>
        <strain evidence="4 5">DSM 6191</strain>
    </source>
</reference>
<keyword evidence="2" id="KW-0288">FMN</keyword>
<dbReference type="RefSeq" id="WP_073017234.1">
    <property type="nucleotide sequence ID" value="NZ_FQXU01000004.1"/>
</dbReference>